<evidence type="ECO:0000256" key="15">
    <source>
        <dbReference type="ARBA" id="ARBA00023172"/>
    </source>
</evidence>
<dbReference type="Pfam" id="PF00665">
    <property type="entry name" value="rve"/>
    <property type="match status" value="1"/>
</dbReference>
<dbReference type="GO" id="GO:0006310">
    <property type="term" value="P:DNA recombination"/>
    <property type="evidence" value="ECO:0007669"/>
    <property type="project" value="UniProtKB-KW"/>
</dbReference>
<dbReference type="PANTHER" id="PTHR42648">
    <property type="entry name" value="TRANSPOSASE, PUTATIVE-RELATED"/>
    <property type="match status" value="1"/>
</dbReference>
<feature type="region of interest" description="Disordered" evidence="18">
    <location>
        <begin position="1082"/>
        <end position="1101"/>
    </location>
</feature>
<sequence>MPTKEPFFFIWTEDQAKKGSTEITSALLTYLNSADLSRVRPGRGRGRERGRTQGFRGTNEGLGGYEISDLTHAGLKTTISEWNFSGHIKAMCFDTSATNTVCGPSTWAHCVPKLKGRENYNEWAFAAENLLVLEGKLGCKTESAKVAADDLVTKAKLVLTIDPSLYVYIKDARNTKDLWITLKQMFDDSGFSRRITLLRNLISIRLENCDSMISYVTQIIETGQKLSGTGFNVNDECIGCLLLAGLPDKYFPIIMAIEHSGIAITADVVKSKLIDMAGNDCDTNNALFTSGHHFSQIERNERNHKPSNSNKDGETSYVRNVNVVNNNKRKIIKCYRCKQVGHYKNQCTQEQHTKVKNTNAFSAVFLSGNFSKNYWYLDSGASIHITNEVNNVRNRSNETSIKEIIAANRCAMPVLYSGSVDIVTITPRNKYQVTINDVLCVPNLATNLISVSKLIQNGNSANFTKNGGYIYNKKQELIAVAELIDGMYKVNTENRHCLFTSPSAVSSEVWHRRLGHLNSNDLNKITDGAVTGMDYKDKAVIDKSTCVVCCEGKQSRLPFNHVGTRSTETLHTVHADLCGPMETTSIGGCRYYLILVDDYTRMAFVYFLKAKNQAFKYFKEFKSLVENQQNKKIKIFRTGNGLEFCSNEFEGYLTDAGIIHQKTNTYTPEQNAVSERMNRTIVERARCMLFDARLDKSFWAEAINTAVYLRNRQVMMHIPKERRLKWDTKSKLHILVGYAENIKGYRIYDPDKRSVVIRRDVIIQENLEKKVMNDNYVSVSVGDFLPIPDVDCDVKSSDETNNELVNPDTSLESEYEDVETDLDSTLQEAKQEKQQEINKRVRRPPERFGYSNLCTSSNEKLNDPVTVQEALQSSCRDKWIAAMNEELEAFKENNAWTEVDKVPSDKTILQCKWVFKTKLESDNSVRYRARLVAKGFTQKPGVDYDETFSPVVRHSTLRMLFALSVQLDLNITHLDVKTAFLNGDIKEDIYMASPCMYLNNKTGNNIVKLNKAIYGLKQSARSCPSPHCAPAVPGRGLRPRPEPPLRAGPRAAAAGPGAPSGPGLWRRPGPPDRARWRFVDGRATPAAPAKGTPALRGRPRRAPALQADADDGEEGEVEFCSVLSPWIQLTSRQCALVARKSFVAPCTRRFAPHRAGVNMGRYRRDECILAWLMEDDSEDIEDPSFRADDIESDRGSEHSHHFTDTEQSSLEVEGAMPAHCSSKAAMSRNRFLYLMRAVRFDDINSRSERAKYKNIAPIRKLFESFVAKCRANYQNSNKRSTLALVDTLHRSTPPPHPPTYASGAPPQRHGAVHGAPASSGPLARRARRRTANRRGRGAEPSPQPPARDGSVRLGGGGGPGARYMYGGTKTRFFDREKC</sequence>
<keyword evidence="14" id="KW-0917">Virion maturation</keyword>
<dbReference type="InterPro" id="IPR029526">
    <property type="entry name" value="PGBD"/>
</dbReference>
<dbReference type="InterPro" id="IPR013103">
    <property type="entry name" value="RVT_2"/>
</dbReference>
<feature type="region of interest" description="Disordered" evidence="18">
    <location>
        <begin position="1182"/>
        <end position="1211"/>
    </location>
</feature>
<feature type="compositionally biased region" description="Low complexity" evidence="18">
    <location>
        <begin position="1045"/>
        <end position="1064"/>
    </location>
</feature>
<dbReference type="SMART" id="SM00343">
    <property type="entry name" value="ZnF_C2HC"/>
    <property type="match status" value="1"/>
</dbReference>
<evidence type="ECO:0000256" key="7">
    <source>
        <dbReference type="ARBA" id="ARBA00022759"/>
    </source>
</evidence>
<feature type="compositionally biased region" description="Basic and acidic residues" evidence="18">
    <location>
        <begin position="1183"/>
        <end position="1204"/>
    </location>
</feature>
<dbReference type="PROSITE" id="PS50158">
    <property type="entry name" value="ZF_CCHC"/>
    <property type="match status" value="1"/>
</dbReference>
<dbReference type="InterPro" id="IPR036397">
    <property type="entry name" value="RNaseH_sf"/>
</dbReference>
<feature type="region of interest" description="Disordered" evidence="18">
    <location>
        <begin position="39"/>
        <end position="60"/>
    </location>
</feature>
<evidence type="ECO:0000256" key="6">
    <source>
        <dbReference type="ARBA" id="ARBA00022741"/>
    </source>
</evidence>
<evidence type="ECO:0000256" key="2">
    <source>
        <dbReference type="ARBA" id="ARBA00022612"/>
    </source>
</evidence>
<evidence type="ECO:0000256" key="13">
    <source>
        <dbReference type="ARBA" id="ARBA00022932"/>
    </source>
</evidence>
<keyword evidence="22" id="KW-1185">Reference proteome</keyword>
<comment type="function">
    <text evidence="1">The aspartyl protease (PR) mediates the proteolytic cleavages of the Gag and Gag-Pol polyproteins after assembly of the VLP.</text>
</comment>
<feature type="region of interest" description="Disordered" evidence="18">
    <location>
        <begin position="1288"/>
        <end position="1378"/>
    </location>
</feature>
<dbReference type="GO" id="GO:0008270">
    <property type="term" value="F:zinc ion binding"/>
    <property type="evidence" value="ECO:0007669"/>
    <property type="project" value="UniProtKB-KW"/>
</dbReference>
<dbReference type="GO" id="GO:0004519">
    <property type="term" value="F:endonuclease activity"/>
    <property type="evidence" value="ECO:0007669"/>
    <property type="project" value="UniProtKB-KW"/>
</dbReference>
<keyword evidence="9" id="KW-0067">ATP-binding</keyword>
<dbReference type="Pfam" id="PF25597">
    <property type="entry name" value="SH3_retrovirus"/>
    <property type="match status" value="1"/>
</dbReference>
<keyword evidence="8" id="KW-0378">Hydrolase</keyword>
<keyword evidence="10" id="KW-0460">Magnesium</keyword>
<evidence type="ECO:0000256" key="17">
    <source>
        <dbReference type="PROSITE-ProRule" id="PRU00047"/>
    </source>
</evidence>
<evidence type="ECO:0000256" key="18">
    <source>
        <dbReference type="SAM" id="MobiDB-lite"/>
    </source>
</evidence>
<evidence type="ECO:0000256" key="3">
    <source>
        <dbReference type="ARBA" id="ARBA00022670"/>
    </source>
</evidence>
<dbReference type="STRING" id="151549.A0A4C1UB36"/>
<feature type="compositionally biased region" description="Low complexity" evidence="18">
    <location>
        <begin position="1083"/>
        <end position="1101"/>
    </location>
</feature>
<dbReference type="InterPro" id="IPR001584">
    <property type="entry name" value="Integrase_cat-core"/>
</dbReference>
<keyword evidence="4" id="KW-0540">Nuclease</keyword>
<keyword evidence="16" id="KW-0511">Multifunctional enzyme</keyword>
<keyword evidence="7" id="KW-0255">Endonuclease</keyword>
<dbReference type="InterPro" id="IPR001878">
    <property type="entry name" value="Znf_CCHC"/>
</dbReference>
<name>A0A4C1UB36_EUMVA</name>
<dbReference type="GO" id="GO:0003887">
    <property type="term" value="F:DNA-directed DNA polymerase activity"/>
    <property type="evidence" value="ECO:0007669"/>
    <property type="project" value="UniProtKB-KW"/>
</dbReference>
<reference evidence="21 22" key="1">
    <citation type="journal article" date="2019" name="Commun. Biol.">
        <title>The bagworm genome reveals a unique fibroin gene that provides high tensile strength.</title>
        <authorList>
            <person name="Kono N."/>
            <person name="Nakamura H."/>
            <person name="Ohtoshi R."/>
            <person name="Tomita M."/>
            <person name="Numata K."/>
            <person name="Arakawa K."/>
        </authorList>
    </citation>
    <scope>NUCLEOTIDE SEQUENCE [LARGE SCALE GENOMIC DNA]</scope>
</reference>
<keyword evidence="17" id="KW-0862">Zinc</keyword>
<keyword evidence="13" id="KW-0239">DNA-directed DNA polymerase</keyword>
<dbReference type="SUPFAM" id="SSF57756">
    <property type="entry name" value="Retrovirus zinc finger-like domains"/>
    <property type="match status" value="1"/>
</dbReference>
<proteinExistence type="predicted"/>
<evidence type="ECO:0000256" key="8">
    <source>
        <dbReference type="ARBA" id="ARBA00022801"/>
    </source>
</evidence>
<dbReference type="GO" id="GO:0008233">
    <property type="term" value="F:peptidase activity"/>
    <property type="evidence" value="ECO:0007669"/>
    <property type="project" value="UniProtKB-KW"/>
</dbReference>
<evidence type="ECO:0000256" key="5">
    <source>
        <dbReference type="ARBA" id="ARBA00022723"/>
    </source>
</evidence>
<dbReference type="InterPro" id="IPR025724">
    <property type="entry name" value="GAG-pre-integrase_dom"/>
</dbReference>
<evidence type="ECO:0000256" key="1">
    <source>
        <dbReference type="ARBA" id="ARBA00002180"/>
    </source>
</evidence>
<feature type="domain" description="Integrase catalytic" evidence="20">
    <location>
        <begin position="554"/>
        <end position="727"/>
    </location>
</feature>
<feature type="region of interest" description="Disordered" evidence="18">
    <location>
        <begin position="1024"/>
        <end position="1076"/>
    </location>
</feature>
<dbReference type="EMBL" id="BGZK01000152">
    <property type="protein sequence ID" value="GBP23663.1"/>
    <property type="molecule type" value="Genomic_DNA"/>
</dbReference>
<dbReference type="Pfam" id="PF13976">
    <property type="entry name" value="gag_pre-integrs"/>
    <property type="match status" value="1"/>
</dbReference>
<dbReference type="Gene3D" id="3.30.420.10">
    <property type="entry name" value="Ribonuclease H-like superfamily/Ribonuclease H"/>
    <property type="match status" value="1"/>
</dbReference>
<evidence type="ECO:0000256" key="11">
    <source>
        <dbReference type="ARBA" id="ARBA00022908"/>
    </source>
</evidence>
<gene>
    <name evidence="21" type="ORF">EVAR_80280_1</name>
</gene>
<dbReference type="Pfam" id="PF00098">
    <property type="entry name" value="zf-CCHC"/>
    <property type="match status" value="1"/>
</dbReference>
<protein>
    <submittedName>
        <fullName evidence="21">Retrovirus-related Pol polyprotein from transposon TNT 1-94</fullName>
    </submittedName>
</protein>
<keyword evidence="15" id="KW-0233">DNA recombination</keyword>
<organism evidence="21 22">
    <name type="scientific">Eumeta variegata</name>
    <name type="common">Bagworm moth</name>
    <name type="synonym">Eumeta japonica</name>
    <dbReference type="NCBI Taxonomy" id="151549"/>
    <lineage>
        <taxon>Eukaryota</taxon>
        <taxon>Metazoa</taxon>
        <taxon>Ecdysozoa</taxon>
        <taxon>Arthropoda</taxon>
        <taxon>Hexapoda</taxon>
        <taxon>Insecta</taxon>
        <taxon>Pterygota</taxon>
        <taxon>Neoptera</taxon>
        <taxon>Endopterygota</taxon>
        <taxon>Lepidoptera</taxon>
        <taxon>Glossata</taxon>
        <taxon>Ditrysia</taxon>
        <taxon>Tineoidea</taxon>
        <taxon>Psychidae</taxon>
        <taxon>Oiketicinae</taxon>
        <taxon>Eumeta</taxon>
    </lineage>
</organism>
<feature type="domain" description="CCHC-type" evidence="19">
    <location>
        <begin position="333"/>
        <end position="349"/>
    </location>
</feature>
<evidence type="ECO:0000256" key="4">
    <source>
        <dbReference type="ARBA" id="ARBA00022722"/>
    </source>
</evidence>
<keyword evidence="12" id="KW-0695">RNA-directed DNA polymerase</keyword>
<evidence type="ECO:0000256" key="10">
    <source>
        <dbReference type="ARBA" id="ARBA00022842"/>
    </source>
</evidence>
<keyword evidence="17" id="KW-0863">Zinc-finger</keyword>
<dbReference type="Pfam" id="PF22936">
    <property type="entry name" value="Pol_BBD"/>
    <property type="match status" value="1"/>
</dbReference>
<dbReference type="SUPFAM" id="SSF53098">
    <property type="entry name" value="Ribonuclease H-like"/>
    <property type="match status" value="1"/>
</dbReference>
<evidence type="ECO:0000256" key="9">
    <source>
        <dbReference type="ARBA" id="ARBA00022840"/>
    </source>
</evidence>
<keyword evidence="6" id="KW-0547">Nucleotide-binding</keyword>
<dbReference type="InterPro" id="IPR036875">
    <property type="entry name" value="Znf_CCHC_sf"/>
</dbReference>
<keyword evidence="3" id="KW-0645">Protease</keyword>
<dbReference type="GO" id="GO:0006508">
    <property type="term" value="P:proteolysis"/>
    <property type="evidence" value="ECO:0007669"/>
    <property type="project" value="UniProtKB-KW"/>
</dbReference>
<keyword evidence="11" id="KW-0229">DNA integration</keyword>
<dbReference type="InterPro" id="IPR057670">
    <property type="entry name" value="SH3_retrovirus"/>
</dbReference>
<dbReference type="GO" id="GO:0003964">
    <property type="term" value="F:RNA-directed DNA polymerase activity"/>
    <property type="evidence" value="ECO:0007669"/>
    <property type="project" value="UniProtKB-KW"/>
</dbReference>
<feature type="compositionally biased region" description="Basic residues" evidence="18">
    <location>
        <begin position="1324"/>
        <end position="1335"/>
    </location>
</feature>
<dbReference type="InterPro" id="IPR039537">
    <property type="entry name" value="Retrotran_Ty1/copia-like"/>
</dbReference>
<evidence type="ECO:0000259" key="19">
    <source>
        <dbReference type="PROSITE" id="PS50158"/>
    </source>
</evidence>
<comment type="caution">
    <text evidence="21">The sequence shown here is derived from an EMBL/GenBank/DDBJ whole genome shotgun (WGS) entry which is preliminary data.</text>
</comment>
<dbReference type="Pfam" id="PF07727">
    <property type="entry name" value="RVT_2"/>
    <property type="match status" value="1"/>
</dbReference>
<evidence type="ECO:0000313" key="22">
    <source>
        <dbReference type="Proteomes" id="UP000299102"/>
    </source>
</evidence>
<keyword evidence="2" id="KW-1188">Viral release from host cell</keyword>
<evidence type="ECO:0000256" key="14">
    <source>
        <dbReference type="ARBA" id="ARBA00023113"/>
    </source>
</evidence>
<dbReference type="PROSITE" id="PS50994">
    <property type="entry name" value="INTEGRASE"/>
    <property type="match status" value="1"/>
</dbReference>
<evidence type="ECO:0000256" key="12">
    <source>
        <dbReference type="ARBA" id="ARBA00022918"/>
    </source>
</evidence>
<evidence type="ECO:0000256" key="16">
    <source>
        <dbReference type="ARBA" id="ARBA00023268"/>
    </source>
</evidence>
<dbReference type="InterPro" id="IPR012337">
    <property type="entry name" value="RNaseH-like_sf"/>
</dbReference>
<dbReference type="InterPro" id="IPR054722">
    <property type="entry name" value="PolX-like_BBD"/>
</dbReference>
<dbReference type="PANTHER" id="PTHR42648:SF11">
    <property type="entry name" value="TRANSPOSON TY4-P GAG-POL POLYPROTEIN"/>
    <property type="match status" value="1"/>
</dbReference>
<dbReference type="GO" id="GO:0015074">
    <property type="term" value="P:DNA integration"/>
    <property type="evidence" value="ECO:0007669"/>
    <property type="project" value="UniProtKB-KW"/>
</dbReference>
<dbReference type="OrthoDB" id="413361at2759"/>
<dbReference type="GO" id="GO:0003676">
    <property type="term" value="F:nucleic acid binding"/>
    <property type="evidence" value="ECO:0007669"/>
    <property type="project" value="InterPro"/>
</dbReference>
<keyword evidence="13" id="KW-0808">Transferase</keyword>
<dbReference type="Proteomes" id="UP000299102">
    <property type="component" value="Unassembled WGS sequence"/>
</dbReference>
<keyword evidence="5" id="KW-0479">Metal-binding</keyword>
<dbReference type="Pfam" id="PF14223">
    <property type="entry name" value="Retrotran_gag_2"/>
    <property type="match status" value="1"/>
</dbReference>
<keyword evidence="13" id="KW-0548">Nucleotidyltransferase</keyword>
<dbReference type="Pfam" id="PF13843">
    <property type="entry name" value="DDE_Tnp_1_7"/>
    <property type="match status" value="1"/>
</dbReference>
<evidence type="ECO:0000259" key="20">
    <source>
        <dbReference type="PROSITE" id="PS50994"/>
    </source>
</evidence>
<dbReference type="GO" id="GO:0005524">
    <property type="term" value="F:ATP binding"/>
    <property type="evidence" value="ECO:0007669"/>
    <property type="project" value="UniProtKB-KW"/>
</dbReference>
<accession>A0A4C1UB36</accession>
<evidence type="ECO:0000313" key="21">
    <source>
        <dbReference type="EMBL" id="GBP23663.1"/>
    </source>
</evidence>